<protein>
    <recommendedName>
        <fullName evidence="1">non-specific serine/threonine protein kinase</fullName>
        <ecNumber evidence="1">2.7.11.1</ecNumber>
    </recommendedName>
</protein>
<dbReference type="InterPro" id="IPR011009">
    <property type="entry name" value="Kinase-like_dom_sf"/>
</dbReference>
<evidence type="ECO:0000259" key="7">
    <source>
        <dbReference type="PROSITE" id="PS50011"/>
    </source>
</evidence>
<evidence type="ECO:0000256" key="4">
    <source>
        <dbReference type="ARBA" id="ARBA00022777"/>
    </source>
</evidence>
<proteinExistence type="predicted"/>
<dbReference type="PANTHER" id="PTHR43671">
    <property type="entry name" value="SERINE/THREONINE-PROTEIN KINASE NEK"/>
    <property type="match status" value="1"/>
</dbReference>
<dbReference type="EMBL" id="JBHDLJ010000010">
    <property type="protein sequence ID" value="MFB0835431.1"/>
    <property type="molecule type" value="Genomic_DNA"/>
</dbReference>
<dbReference type="Gene3D" id="3.30.200.20">
    <property type="entry name" value="Phosphorylase Kinase, domain 1"/>
    <property type="match status" value="1"/>
</dbReference>
<keyword evidence="5" id="KW-0067">ATP-binding</keyword>
<dbReference type="PANTHER" id="PTHR43671:SF13">
    <property type="entry name" value="SERINE_THREONINE-PROTEIN KINASE NEK2"/>
    <property type="match status" value="1"/>
</dbReference>
<feature type="region of interest" description="Disordered" evidence="6">
    <location>
        <begin position="176"/>
        <end position="200"/>
    </location>
</feature>
<evidence type="ECO:0000313" key="8">
    <source>
        <dbReference type="EMBL" id="MFB0835431.1"/>
    </source>
</evidence>
<name>A0ABV4UQC8_9MICC</name>
<evidence type="ECO:0000313" key="9">
    <source>
        <dbReference type="Proteomes" id="UP001575652"/>
    </source>
</evidence>
<dbReference type="Proteomes" id="UP001575652">
    <property type="component" value="Unassembled WGS sequence"/>
</dbReference>
<dbReference type="InterPro" id="IPR003018">
    <property type="entry name" value="GAF"/>
</dbReference>
<evidence type="ECO:0000256" key="6">
    <source>
        <dbReference type="SAM" id="MobiDB-lite"/>
    </source>
</evidence>
<evidence type="ECO:0000256" key="3">
    <source>
        <dbReference type="ARBA" id="ARBA00022741"/>
    </source>
</evidence>
<feature type="domain" description="Protein kinase" evidence="7">
    <location>
        <begin position="14"/>
        <end position="278"/>
    </location>
</feature>
<reference evidence="8 9" key="1">
    <citation type="submission" date="2024-09" db="EMBL/GenBank/DDBJ databases">
        <authorList>
            <person name="Salinas-Garcia M.A."/>
            <person name="Prieme A."/>
        </authorList>
    </citation>
    <scope>NUCLEOTIDE SEQUENCE [LARGE SCALE GENOMIC DNA]</scope>
    <source>
        <strain evidence="8 9">DSM 21081</strain>
    </source>
</reference>
<dbReference type="InterPro" id="IPR029016">
    <property type="entry name" value="GAF-like_dom_sf"/>
</dbReference>
<evidence type="ECO:0000256" key="2">
    <source>
        <dbReference type="ARBA" id="ARBA00022679"/>
    </source>
</evidence>
<dbReference type="InterPro" id="IPR008271">
    <property type="entry name" value="Ser/Thr_kinase_AS"/>
</dbReference>
<dbReference type="Pfam" id="PF00069">
    <property type="entry name" value="Pkinase"/>
    <property type="match status" value="1"/>
</dbReference>
<keyword evidence="2" id="KW-0808">Transferase</keyword>
<dbReference type="InterPro" id="IPR050660">
    <property type="entry name" value="NEK_Ser/Thr_kinase"/>
</dbReference>
<gene>
    <name evidence="8" type="ORF">ACETWP_12605</name>
</gene>
<organism evidence="8 9">
    <name type="scientific">Arthrobacter halodurans</name>
    <dbReference type="NCBI Taxonomy" id="516699"/>
    <lineage>
        <taxon>Bacteria</taxon>
        <taxon>Bacillati</taxon>
        <taxon>Actinomycetota</taxon>
        <taxon>Actinomycetes</taxon>
        <taxon>Micrococcales</taxon>
        <taxon>Micrococcaceae</taxon>
        <taxon>Arthrobacter</taxon>
    </lineage>
</organism>
<keyword evidence="9" id="KW-1185">Reference proteome</keyword>
<dbReference type="PROSITE" id="PS00108">
    <property type="entry name" value="PROTEIN_KINASE_ST"/>
    <property type="match status" value="1"/>
</dbReference>
<keyword evidence="4 8" id="KW-0418">Kinase</keyword>
<comment type="caution">
    <text evidence="8">The sequence shown here is derived from an EMBL/GenBank/DDBJ whole genome shotgun (WGS) entry which is preliminary data.</text>
</comment>
<dbReference type="CDD" id="cd14014">
    <property type="entry name" value="STKc_PknB_like"/>
    <property type="match status" value="1"/>
</dbReference>
<dbReference type="SMART" id="SM00220">
    <property type="entry name" value="S_TKc"/>
    <property type="match status" value="1"/>
</dbReference>
<evidence type="ECO:0000256" key="1">
    <source>
        <dbReference type="ARBA" id="ARBA00012513"/>
    </source>
</evidence>
<dbReference type="Pfam" id="PF01590">
    <property type="entry name" value="GAF"/>
    <property type="match status" value="1"/>
</dbReference>
<dbReference type="EC" id="2.7.11.1" evidence="1"/>
<evidence type="ECO:0000256" key="5">
    <source>
        <dbReference type="ARBA" id="ARBA00022840"/>
    </source>
</evidence>
<dbReference type="Gene3D" id="1.10.510.10">
    <property type="entry name" value="Transferase(Phosphotransferase) domain 1"/>
    <property type="match status" value="1"/>
</dbReference>
<dbReference type="RefSeq" id="WP_373972601.1">
    <property type="nucleotide sequence ID" value="NZ_JBHDLJ010000010.1"/>
</dbReference>
<dbReference type="InterPro" id="IPR000719">
    <property type="entry name" value="Prot_kinase_dom"/>
</dbReference>
<dbReference type="Gene3D" id="3.30.450.40">
    <property type="match status" value="1"/>
</dbReference>
<keyword evidence="3" id="KW-0547">Nucleotide-binding</keyword>
<dbReference type="SUPFAM" id="SSF56112">
    <property type="entry name" value="Protein kinase-like (PK-like)"/>
    <property type="match status" value="1"/>
</dbReference>
<dbReference type="GO" id="GO:0016301">
    <property type="term" value="F:kinase activity"/>
    <property type="evidence" value="ECO:0007669"/>
    <property type="project" value="UniProtKB-KW"/>
</dbReference>
<dbReference type="PROSITE" id="PS50011">
    <property type="entry name" value="PROTEIN_KINASE_DOM"/>
    <property type="match status" value="1"/>
</dbReference>
<dbReference type="SMART" id="SM00065">
    <property type="entry name" value="GAF"/>
    <property type="match status" value="1"/>
</dbReference>
<sequence length="461" mass="49939">MAGMEPGSLLSGRYRLAEVIGRGSRSTVYRAVDELLEREVAVKVSRDRPGDVEQLRRHEAEAKILAGLAHHALVTLLDVGADLSDGENRRTYLVMELILGDDLRANARSGPVSPSHMALIGHDLADGLSYIHHRGIVHRDIKPANILLVDYRNGDGRPRAKLTDFGVATTVGQDRVVDEGGTSGTPAYLSPEQVAEEPVGPPSDVYSLGLVLLEGLTGVMVYPGAPLESALARLFRAPRVPETLSPAWRELLEAMLRRDPADRPSARDVSLALRQEVILGSVRHRAGSLLEPVEEEGRMAAVRRQAILDTPEDGAFDRITALAARIFGVPVAIISVVDTDRIWFKSRVGTDVRQIGRDPGLCASAILQRDAWIVNDAPTDPRTLTHPLVAGEFGLKFYAGVPLQTSDGYNLGTLCVLDTESRDFGPRDVATLEDLAAIVMNDLEMRLHSRRAAPELLGAGG</sequence>
<dbReference type="SUPFAM" id="SSF55781">
    <property type="entry name" value="GAF domain-like"/>
    <property type="match status" value="1"/>
</dbReference>
<accession>A0ABV4UQC8</accession>